<name>A0A174EYF3_9FIRM</name>
<organism evidence="2 3">
    <name type="scientific">Blautia obeum</name>
    <dbReference type="NCBI Taxonomy" id="40520"/>
    <lineage>
        <taxon>Bacteria</taxon>
        <taxon>Bacillati</taxon>
        <taxon>Bacillota</taxon>
        <taxon>Clostridia</taxon>
        <taxon>Lachnospirales</taxon>
        <taxon>Lachnospiraceae</taxon>
        <taxon>Blautia</taxon>
    </lineage>
</organism>
<evidence type="ECO:0000313" key="2">
    <source>
        <dbReference type="EMBL" id="CUO43132.1"/>
    </source>
</evidence>
<dbReference type="Proteomes" id="UP000095409">
    <property type="component" value="Unassembled WGS sequence"/>
</dbReference>
<evidence type="ECO:0000256" key="1">
    <source>
        <dbReference type="SAM" id="Phobius"/>
    </source>
</evidence>
<keyword evidence="1" id="KW-0472">Membrane</keyword>
<feature type="transmembrane region" description="Helical" evidence="1">
    <location>
        <begin position="36"/>
        <end position="57"/>
    </location>
</feature>
<evidence type="ECO:0000313" key="3">
    <source>
        <dbReference type="Proteomes" id="UP000095409"/>
    </source>
</evidence>
<protein>
    <submittedName>
        <fullName evidence="2">Uncharacterized protein</fullName>
    </submittedName>
</protein>
<proteinExistence type="predicted"/>
<dbReference type="EMBL" id="CYZD01000011">
    <property type="protein sequence ID" value="CUO43132.1"/>
    <property type="molecule type" value="Genomic_DNA"/>
</dbReference>
<accession>A0A174EYF3</accession>
<dbReference type="AlphaFoldDB" id="A0A174EYF3"/>
<gene>
    <name evidence="2" type="ORF">ERS852394_02169</name>
</gene>
<sequence length="391" mass="44297">MNIPRIVNAIGYIDDDLITAALEDPPRKRHNPMIKWMPVASCLVLVMIASILVPHFFRKDAVIEDKYKYHIAETERAIEWPWKYKTPAEKYPVVKFNGKQFTAKSQNSIHTEVMGEVIGSCVAEGLDPDTGKAYTETFEVQKIKGISEELMIAVGNEDGFYVYAVDEKSAPDTLGKLLELYELSQNIELNYVTKCEGYEEKGELLLDNDEKIWWILYGCGDAKLDDTIDFFERENRRCLAFTATSEALGVYNRGIYISEDGYFATNIFDYEYSYFIGKEAAGQIISYVQKHSTETKSSTSLPTISGTVTEIGNGYIMVDDTVLCKKSKAGKKYKVYTDDIKIRRWIESGELKEGDLVVVEYEGEISSNYEVKGAYSIFTGTLEENGILNQE</sequence>
<keyword evidence="1" id="KW-1133">Transmembrane helix</keyword>
<reference evidence="2 3" key="1">
    <citation type="submission" date="2015-09" db="EMBL/GenBank/DDBJ databases">
        <authorList>
            <consortium name="Pathogen Informatics"/>
        </authorList>
    </citation>
    <scope>NUCLEOTIDE SEQUENCE [LARGE SCALE GENOMIC DNA]</scope>
    <source>
        <strain evidence="2 3">2789STDY5608837</strain>
    </source>
</reference>
<keyword evidence="1" id="KW-0812">Transmembrane</keyword>
<dbReference type="RefSeq" id="WP_055066280.1">
    <property type="nucleotide sequence ID" value="NZ_CYZD01000011.1"/>
</dbReference>